<proteinExistence type="predicted"/>
<accession>A0A420Q924</accession>
<gene>
    <name evidence="1" type="ORF">BFJ68_g12382</name>
</gene>
<comment type="caution">
    <text evidence="1">The sequence shown here is derived from an EMBL/GenBank/DDBJ whole genome shotgun (WGS) entry which is preliminary data.</text>
</comment>
<protein>
    <submittedName>
        <fullName evidence="1">Uncharacterized protein</fullName>
    </submittedName>
</protein>
<dbReference type="AlphaFoldDB" id="A0A420Q924"/>
<evidence type="ECO:0000313" key="2">
    <source>
        <dbReference type="Proteomes" id="UP000285860"/>
    </source>
</evidence>
<dbReference type="EMBL" id="MRCY01000080">
    <property type="protein sequence ID" value="RKL01293.1"/>
    <property type="molecule type" value="Genomic_DNA"/>
</dbReference>
<reference evidence="1 2" key="1">
    <citation type="journal article" date="2018" name="Sci. Rep.">
        <title>Characterisation of pathogen-specific regions and novel effector candidates in Fusarium oxysporum f. sp. cepae.</title>
        <authorList>
            <person name="Armitage A.D."/>
            <person name="Taylor A."/>
            <person name="Sobczyk M.K."/>
            <person name="Baxter L."/>
            <person name="Greenfield B.P."/>
            <person name="Bates H.J."/>
            <person name="Wilson F."/>
            <person name="Jackson A.C."/>
            <person name="Ott S."/>
            <person name="Harrison R.J."/>
            <person name="Clarkson J.P."/>
        </authorList>
    </citation>
    <scope>NUCLEOTIDE SEQUENCE [LARGE SCALE GENOMIC DNA]</scope>
    <source>
        <strain evidence="1 2">Fo_A28</strain>
    </source>
</reference>
<sequence length="77" mass="8810">MTQPDRHGARAFERPRATKHNLYRVATCTIHPSISPLTLHSYIFSSATRVSPSHAMRVSVGNRWGLRTERQCLEQHV</sequence>
<evidence type="ECO:0000313" key="1">
    <source>
        <dbReference type="EMBL" id="RKL01293.1"/>
    </source>
</evidence>
<dbReference type="Proteomes" id="UP000285860">
    <property type="component" value="Unassembled WGS sequence"/>
</dbReference>
<organism evidence="1 2">
    <name type="scientific">Fusarium oxysporum</name>
    <name type="common">Fusarium vascular wilt</name>
    <dbReference type="NCBI Taxonomy" id="5507"/>
    <lineage>
        <taxon>Eukaryota</taxon>
        <taxon>Fungi</taxon>
        <taxon>Dikarya</taxon>
        <taxon>Ascomycota</taxon>
        <taxon>Pezizomycotina</taxon>
        <taxon>Sordariomycetes</taxon>
        <taxon>Hypocreomycetidae</taxon>
        <taxon>Hypocreales</taxon>
        <taxon>Nectriaceae</taxon>
        <taxon>Fusarium</taxon>
        <taxon>Fusarium oxysporum species complex</taxon>
    </lineage>
</organism>
<name>A0A420Q924_FUSOX</name>